<dbReference type="PROSITE" id="PS51186">
    <property type="entry name" value="GNAT"/>
    <property type="match status" value="1"/>
</dbReference>
<reference evidence="4 5" key="1">
    <citation type="submission" date="2019-08" db="EMBL/GenBank/DDBJ databases">
        <title>Genomes of Antarctic Bizionia species.</title>
        <authorList>
            <person name="Bowman J.P."/>
        </authorList>
    </citation>
    <scope>NUCLEOTIDE SEQUENCE [LARGE SCALE GENOMIC DNA]</scope>
    <source>
        <strain evidence="4 5">ADA-4</strain>
    </source>
</reference>
<gene>
    <name evidence="4" type="ORF">ES674_03530</name>
</gene>
<dbReference type="InterPro" id="IPR016181">
    <property type="entry name" value="Acyl_CoA_acyltransferase"/>
</dbReference>
<dbReference type="EMBL" id="VSKK01000001">
    <property type="protein sequence ID" value="TYB78858.1"/>
    <property type="molecule type" value="Genomic_DNA"/>
</dbReference>
<dbReference type="Gene3D" id="3.40.630.30">
    <property type="match status" value="1"/>
</dbReference>
<accession>A0A5D0RDU6</accession>
<comment type="caution">
    <text evidence="4">The sequence shown here is derived from an EMBL/GenBank/DDBJ whole genome shotgun (WGS) entry which is preliminary data.</text>
</comment>
<keyword evidence="5" id="KW-1185">Reference proteome</keyword>
<keyword evidence="1 4" id="KW-0808">Transferase</keyword>
<dbReference type="AlphaFoldDB" id="A0A5D0RDU6"/>
<protein>
    <submittedName>
        <fullName evidence="4">GNAT family N-acetyltransferase</fullName>
    </submittedName>
</protein>
<dbReference type="PANTHER" id="PTHR43877">
    <property type="entry name" value="AMINOALKYLPHOSPHONATE N-ACETYLTRANSFERASE-RELATED-RELATED"/>
    <property type="match status" value="1"/>
</dbReference>
<feature type="domain" description="N-acetyltransferase" evidence="3">
    <location>
        <begin position="1"/>
        <end position="185"/>
    </location>
</feature>
<evidence type="ECO:0000313" key="5">
    <source>
        <dbReference type="Proteomes" id="UP000323720"/>
    </source>
</evidence>
<dbReference type="InterPro" id="IPR000182">
    <property type="entry name" value="GNAT_dom"/>
</dbReference>
<keyword evidence="2" id="KW-0012">Acyltransferase</keyword>
<organism evidence="4 5">
    <name type="scientific">Bizionia myxarmorum</name>
    <dbReference type="NCBI Taxonomy" id="291186"/>
    <lineage>
        <taxon>Bacteria</taxon>
        <taxon>Pseudomonadati</taxon>
        <taxon>Bacteroidota</taxon>
        <taxon>Flavobacteriia</taxon>
        <taxon>Flavobacteriales</taxon>
        <taxon>Flavobacteriaceae</taxon>
        <taxon>Bizionia</taxon>
    </lineage>
</organism>
<evidence type="ECO:0000313" key="4">
    <source>
        <dbReference type="EMBL" id="TYB78858.1"/>
    </source>
</evidence>
<name>A0A5D0RDU6_9FLAO</name>
<dbReference type="Proteomes" id="UP000323720">
    <property type="component" value="Unassembled WGS sequence"/>
</dbReference>
<dbReference type="CDD" id="cd04301">
    <property type="entry name" value="NAT_SF"/>
    <property type="match status" value="1"/>
</dbReference>
<proteinExistence type="predicted"/>
<evidence type="ECO:0000256" key="1">
    <source>
        <dbReference type="ARBA" id="ARBA00022679"/>
    </source>
</evidence>
<dbReference type="SUPFAM" id="SSF55729">
    <property type="entry name" value="Acyl-CoA N-acyltransferases (Nat)"/>
    <property type="match status" value="1"/>
</dbReference>
<evidence type="ECO:0000256" key="2">
    <source>
        <dbReference type="ARBA" id="ARBA00023315"/>
    </source>
</evidence>
<evidence type="ECO:0000259" key="3">
    <source>
        <dbReference type="PROSITE" id="PS51186"/>
    </source>
</evidence>
<dbReference type="Pfam" id="PF00583">
    <property type="entry name" value="Acetyltransf_1"/>
    <property type="match status" value="1"/>
</dbReference>
<dbReference type="GO" id="GO:0016747">
    <property type="term" value="F:acyltransferase activity, transferring groups other than amino-acyl groups"/>
    <property type="evidence" value="ECO:0007669"/>
    <property type="project" value="InterPro"/>
</dbReference>
<dbReference type="RefSeq" id="WP_148402595.1">
    <property type="nucleotide sequence ID" value="NZ_VSKK01000001.1"/>
</dbReference>
<sequence length="185" mass="21049">MVIRKAKPEDYRAIASCMLVAMQDIVFKFIGENSPEKARQFLEYIIREKANQYSYENCWVAENESGILAAATVYDGGQLAELRTPVAKAIKNLFNRDFKPEDETQAGEFYIDCVGVNPDQQGKGIGSQIFKFLIDEYVIKRQKTLGLLVEKENPNAKRLYLKLGFAVVGEKMLTGKKLDHLQFKK</sequence>
<dbReference type="OrthoDB" id="5319888at2"/>
<dbReference type="InterPro" id="IPR050832">
    <property type="entry name" value="Bact_Acetyltransf"/>
</dbReference>